<dbReference type="RefSeq" id="WP_330815434.1">
    <property type="nucleotide sequence ID" value="NZ_JAZBJO010000045.1"/>
</dbReference>
<protein>
    <submittedName>
        <fullName evidence="2">Uncharacterized protein</fullName>
    </submittedName>
</protein>
<feature type="region of interest" description="Disordered" evidence="1">
    <location>
        <begin position="47"/>
        <end position="71"/>
    </location>
</feature>
<sequence>MTEKSSEQQLANQARIALLEGITRAAEAGNGETARAFAEAYAIFRKEAPGDSENDDRVVTSYSDRRLDGRR</sequence>
<accession>A0ABU7QA00</accession>
<gene>
    <name evidence="2" type="ORF">V2J94_41410</name>
</gene>
<dbReference type="EMBL" id="JAZBJO010000045">
    <property type="protein sequence ID" value="MEE4598229.1"/>
    <property type="molecule type" value="Genomic_DNA"/>
</dbReference>
<reference evidence="2 3" key="1">
    <citation type="submission" date="2023-11" db="EMBL/GenBank/DDBJ databases">
        <title>30 novel species of actinomycetes from the DSMZ collection.</title>
        <authorList>
            <person name="Nouioui I."/>
        </authorList>
    </citation>
    <scope>NUCLEOTIDE SEQUENCE [LARGE SCALE GENOMIC DNA]</scope>
    <source>
        <strain evidence="2 3">DSM 41524</strain>
    </source>
</reference>
<evidence type="ECO:0000313" key="3">
    <source>
        <dbReference type="Proteomes" id="UP001354709"/>
    </source>
</evidence>
<evidence type="ECO:0000256" key="1">
    <source>
        <dbReference type="SAM" id="MobiDB-lite"/>
    </source>
</evidence>
<keyword evidence="3" id="KW-1185">Reference proteome</keyword>
<comment type="caution">
    <text evidence="2">The sequence shown here is derived from an EMBL/GenBank/DDBJ whole genome shotgun (WGS) entry which is preliminary data.</text>
</comment>
<name>A0ABU7QA00_9ACTN</name>
<organism evidence="2 3">
    <name type="scientific">Streptomyces asiaticus subsp. ignotus</name>
    <dbReference type="NCBI Taxonomy" id="3098222"/>
    <lineage>
        <taxon>Bacteria</taxon>
        <taxon>Bacillati</taxon>
        <taxon>Actinomycetota</taxon>
        <taxon>Actinomycetes</taxon>
        <taxon>Kitasatosporales</taxon>
        <taxon>Streptomycetaceae</taxon>
        <taxon>Streptomyces</taxon>
        <taxon>Streptomyces violaceusniger group</taxon>
    </lineage>
</organism>
<proteinExistence type="predicted"/>
<dbReference type="Proteomes" id="UP001354709">
    <property type="component" value="Unassembled WGS sequence"/>
</dbReference>
<evidence type="ECO:0000313" key="2">
    <source>
        <dbReference type="EMBL" id="MEE4598229.1"/>
    </source>
</evidence>